<evidence type="ECO:0000313" key="6">
    <source>
        <dbReference type="Proteomes" id="UP000694542"/>
    </source>
</evidence>
<name>A0A8C0QHH7_CANLF</name>
<feature type="region of interest" description="Disordered" evidence="3">
    <location>
        <begin position="53"/>
        <end position="90"/>
    </location>
</feature>
<sequence>MRFAQLFSRFRPVGLSALQHLDPLRVKWAGGREGPTWLRAAWLTRACSSSPLQLPIGQGNQKNESSLSSDLSQPSPTATQEEEEGSFGTLSSKYSSRRMFRKSTAQLYNLRLREQSAEDEERELEPKSWRGRKNTPYWYFLQCKHLIREGKMKKRDLEPTDATYTALFNVCAESPWKDSALQSALKLRQQLQARNFQLNLKTYHALLKMAALCADLRMCLDVFKEIVQKGHAVTEETFSYLLMGCIQDKKTGFRYTLQVWRQMLSLGLQPSQHGYNLLLGAARDCGLGDPEVASALLLRPREEMVLLQPRAGGFRTRKRAQAQVGDGMSIKHVEALERQLFLEPSQVVEGLPEPREARAPSKAQPEVDTKTEPDHMVTLTSLASEPSRWGLEANLLTLGAVPPAVVSFGTVTTPADRLALMGGLEGFLGKMAEHGLKPNIKTLTLLAEVVEPGSPAESSLLTVLDTHQVEADVTFFNTLMRKKSKLGDLEGAKALLPLLARRGIIPNLQTFCNLAIGCRRPRDGLQLLADMKKSQMTPNTHIYSTLINAALKKLDYTYLIDILKDMRQNRVPVNEVVIRQLEFAAQYPPTFDRYKEKNTYLEKIDGFRAYYKQWLKSMPAEETPHPWQKFRIRPMGDQESTTEADMDRSLGGR</sequence>
<feature type="domain" description="PROP1-like PPR" evidence="4">
    <location>
        <begin position="151"/>
        <end position="288"/>
    </location>
</feature>
<dbReference type="Gene3D" id="1.25.40.10">
    <property type="entry name" value="Tetratricopeptide repeat domain"/>
    <property type="match status" value="2"/>
</dbReference>
<protein>
    <recommendedName>
        <fullName evidence="4">PROP1-like PPR domain-containing protein</fullName>
    </recommendedName>
</protein>
<dbReference type="Ensembl" id="ENSCAFT00040016472.1">
    <property type="protein sequence ID" value="ENSCAFP00040014275.1"/>
    <property type="gene ID" value="ENSCAFG00040008789.1"/>
</dbReference>
<evidence type="ECO:0000259" key="4">
    <source>
        <dbReference type="Pfam" id="PF17177"/>
    </source>
</evidence>
<accession>A0A8C0QHH7</accession>
<dbReference type="Proteomes" id="UP000694542">
    <property type="component" value="Chromosome 6"/>
</dbReference>
<dbReference type="PANTHER" id="PTHR24014:SF6">
    <property type="entry name" value="PENTATRICOPEPTIDE REPEAT-CONTAINING PROTEIN 1, MITOCHONDRIAL"/>
    <property type="match status" value="1"/>
</dbReference>
<dbReference type="AlphaFoldDB" id="A0A8C0QHH7"/>
<dbReference type="FunFam" id="1.25.40.10:FF:000255">
    <property type="entry name" value="Pentatricopeptide repeat-containing protein 1, mitochondrial"/>
    <property type="match status" value="1"/>
</dbReference>
<feature type="repeat" description="PPR" evidence="2">
    <location>
        <begin position="472"/>
        <end position="506"/>
    </location>
</feature>
<evidence type="ECO:0000313" key="5">
    <source>
        <dbReference type="Ensembl" id="ENSCAFP00040014275.1"/>
    </source>
</evidence>
<keyword evidence="1" id="KW-0677">Repeat</keyword>
<evidence type="ECO:0000256" key="2">
    <source>
        <dbReference type="PROSITE-ProRule" id="PRU00708"/>
    </source>
</evidence>
<reference evidence="5" key="2">
    <citation type="submission" date="2025-08" db="UniProtKB">
        <authorList>
            <consortium name="Ensembl"/>
        </authorList>
    </citation>
    <scope>IDENTIFICATION</scope>
</reference>
<evidence type="ECO:0000256" key="1">
    <source>
        <dbReference type="ARBA" id="ARBA00022737"/>
    </source>
</evidence>
<feature type="region of interest" description="Disordered" evidence="3">
    <location>
        <begin position="350"/>
        <end position="371"/>
    </location>
</feature>
<feature type="compositionally biased region" description="Low complexity" evidence="3">
    <location>
        <begin position="65"/>
        <end position="76"/>
    </location>
</feature>
<feature type="compositionally biased region" description="Polar residues" evidence="3">
    <location>
        <begin position="53"/>
        <end position="64"/>
    </location>
</feature>
<dbReference type="Pfam" id="PF17177">
    <property type="entry name" value="PPR_long"/>
    <property type="match status" value="1"/>
</dbReference>
<dbReference type="InterPro" id="IPR002885">
    <property type="entry name" value="PPR_rpt"/>
</dbReference>
<dbReference type="FunFam" id="1.25.40.10:FF:000321">
    <property type="entry name" value="pentatricopeptide repeat-containing protein 1, mitochondrial isoform X1"/>
    <property type="match status" value="1"/>
</dbReference>
<proteinExistence type="predicted"/>
<dbReference type="PROSITE" id="PS51375">
    <property type="entry name" value="PPR"/>
    <property type="match status" value="1"/>
</dbReference>
<organism evidence="5 6">
    <name type="scientific">Canis lupus familiaris</name>
    <name type="common">Dog</name>
    <name type="synonym">Canis familiaris</name>
    <dbReference type="NCBI Taxonomy" id="9615"/>
    <lineage>
        <taxon>Eukaryota</taxon>
        <taxon>Metazoa</taxon>
        <taxon>Chordata</taxon>
        <taxon>Craniata</taxon>
        <taxon>Vertebrata</taxon>
        <taxon>Euteleostomi</taxon>
        <taxon>Mammalia</taxon>
        <taxon>Eutheria</taxon>
        <taxon>Laurasiatheria</taxon>
        <taxon>Carnivora</taxon>
        <taxon>Caniformia</taxon>
        <taxon>Canidae</taxon>
        <taxon>Canis</taxon>
    </lineage>
</organism>
<feature type="region of interest" description="Disordered" evidence="3">
    <location>
        <begin position="634"/>
        <end position="653"/>
    </location>
</feature>
<dbReference type="InterPro" id="IPR033443">
    <property type="entry name" value="PROP1-like_PPR_dom"/>
</dbReference>
<evidence type="ECO:0000256" key="3">
    <source>
        <dbReference type="SAM" id="MobiDB-lite"/>
    </source>
</evidence>
<reference evidence="5" key="1">
    <citation type="submission" date="2018-10" db="EMBL/GenBank/DDBJ databases">
        <title>De novo assembly of a Great Dane genome.</title>
        <authorList>
            <person name="Kidd J.M."/>
            <person name="Pendleton A.L."/>
            <person name="Shen F."/>
            <person name="Emery S."/>
        </authorList>
    </citation>
    <scope>NUCLEOTIDE SEQUENCE [LARGE SCALE GENOMIC DNA]</scope>
    <source>
        <strain evidence="5">Great Dane</strain>
    </source>
</reference>
<feature type="compositionally biased region" description="Basic and acidic residues" evidence="3">
    <location>
        <begin position="352"/>
        <end position="371"/>
    </location>
</feature>
<dbReference type="PANTHER" id="PTHR24014">
    <property type="entry name" value="2-OXOGLUTARATE AND IRON-DEPENDENT OXYGENASE DOMAIN-CONTAINING PROTEIN 2"/>
    <property type="match status" value="1"/>
</dbReference>
<dbReference type="InterPro" id="IPR011990">
    <property type="entry name" value="TPR-like_helical_dom_sf"/>
</dbReference>